<evidence type="ECO:0000313" key="2">
    <source>
        <dbReference type="Proteomes" id="UP001153642"/>
    </source>
</evidence>
<proteinExistence type="predicted"/>
<reference evidence="1" key="1">
    <citation type="submission" date="2022-11" db="EMBL/GenBank/DDBJ databases">
        <title>High-quality draft genome sequence of Galbibacter sp. strain CMA-7.</title>
        <authorList>
            <person name="Wei L."/>
            <person name="Dong C."/>
            <person name="Shao Z."/>
        </authorList>
    </citation>
    <scope>NUCLEOTIDE SEQUENCE</scope>
    <source>
        <strain evidence="1">CMA-7</strain>
    </source>
</reference>
<comment type="caution">
    <text evidence="1">The sequence shown here is derived from an EMBL/GenBank/DDBJ whole genome shotgun (WGS) entry which is preliminary data.</text>
</comment>
<evidence type="ECO:0000313" key="1">
    <source>
        <dbReference type="EMBL" id="MDG3586986.1"/>
    </source>
</evidence>
<dbReference type="SUPFAM" id="SSF51658">
    <property type="entry name" value="Xylose isomerase-like"/>
    <property type="match status" value="1"/>
</dbReference>
<keyword evidence="2" id="KW-1185">Reference proteome</keyword>
<protein>
    <submittedName>
        <fullName evidence="1">Metabolite traffic protein EboE</fullName>
    </submittedName>
</protein>
<gene>
    <name evidence="1" type="primary">eboE</name>
    <name evidence="1" type="ORF">OSR52_14010</name>
</gene>
<organism evidence="1 2">
    <name type="scientific">Galbibacter pacificus</name>
    <dbReference type="NCBI Taxonomy" id="2996052"/>
    <lineage>
        <taxon>Bacteria</taxon>
        <taxon>Pseudomonadati</taxon>
        <taxon>Bacteroidota</taxon>
        <taxon>Flavobacteriia</taxon>
        <taxon>Flavobacteriales</taxon>
        <taxon>Flavobacteriaceae</taxon>
        <taxon>Galbibacter</taxon>
    </lineage>
</organism>
<dbReference type="RefSeq" id="WP_277900746.1">
    <property type="nucleotide sequence ID" value="NZ_JAPMUA010000005.1"/>
</dbReference>
<sequence>MSYCTNVHSGETWDEVFQVLNAYIPYIKQSTVGDNPFGISLRLSNKACQQLYKNNNLDIFKDWLHHNNLYVFCINGFVYGNMHTSTVKDFVYAPDWASFDRLSYTKDLIFQLQELLPKGISGSITTSPLGYRYWYHSEKITENCFKKAAYNLIEIVWELYQVECNTGKYIHLDIEPEPNSLLENSNQVIHYFREYLLPTGQEIFKRRTNKTSDEIESMILKYINICYNVGHFCMAYESPEVSFRRFKQTGIKVGKIQMSSVLKFLLNDSNKASILDYFSTFNQERFLHQASEKIGDTVITYPDLWDVIKKHQNIQELRTQFNVPIYMGKHKFLQSTQAQLVEVINYIKENNVCEHIEVETYTWELLPLDIKTDLATSIIKELHWLKARLEGTVLDA</sequence>
<dbReference type="NCBIfam" id="NF035939">
    <property type="entry name" value="TIM_EboE"/>
    <property type="match status" value="1"/>
</dbReference>
<dbReference type="Proteomes" id="UP001153642">
    <property type="component" value="Unassembled WGS sequence"/>
</dbReference>
<name>A0ABT6FV72_9FLAO</name>
<dbReference type="InterPro" id="IPR036237">
    <property type="entry name" value="Xyl_isomerase-like_sf"/>
</dbReference>
<accession>A0ABT6FV72</accession>
<dbReference type="EMBL" id="JAPMUA010000005">
    <property type="protein sequence ID" value="MDG3586986.1"/>
    <property type="molecule type" value="Genomic_DNA"/>
</dbReference>